<sequence>MSSVRVTADMHYPADPGSVFTMLTDQAFQERKTGQISKGPWDVRVHREGDSAVIVSRRTLPPDVIPEAFRGMVGSSITVTQTEKWGPAGPDGIRNGSIDVEIGGAPVRLTGQLTLGPTADGGCTERVEGDLKAKVPLFGGKIEKAAEPAVRAAIDAEGRIGLAWLAEHP</sequence>
<protein>
    <recommendedName>
        <fullName evidence="3">DUF2505 domain-containing protein</fullName>
    </recommendedName>
</protein>
<keyword evidence="2" id="KW-1185">Reference proteome</keyword>
<reference evidence="2" key="1">
    <citation type="journal article" date="2019" name="Int. J. Syst. Evol. Microbiol.">
        <title>The Global Catalogue of Microorganisms (GCM) 10K type strain sequencing project: providing services to taxonomists for standard genome sequencing and annotation.</title>
        <authorList>
            <consortium name="The Broad Institute Genomics Platform"/>
            <consortium name="The Broad Institute Genome Sequencing Center for Infectious Disease"/>
            <person name="Wu L."/>
            <person name="Ma J."/>
        </authorList>
    </citation>
    <scope>NUCLEOTIDE SEQUENCE [LARGE SCALE GENOMIC DNA]</scope>
    <source>
        <strain evidence="2">JCM 16902</strain>
    </source>
</reference>
<dbReference type="Pfam" id="PF10698">
    <property type="entry name" value="DUF2505"/>
    <property type="match status" value="1"/>
</dbReference>
<evidence type="ECO:0008006" key="3">
    <source>
        <dbReference type="Google" id="ProtNLM"/>
    </source>
</evidence>
<accession>A0ABP6YWB7</accession>
<organism evidence="1 2">
    <name type="scientific">Kineosporia mesophila</name>
    <dbReference type="NCBI Taxonomy" id="566012"/>
    <lineage>
        <taxon>Bacteria</taxon>
        <taxon>Bacillati</taxon>
        <taxon>Actinomycetota</taxon>
        <taxon>Actinomycetes</taxon>
        <taxon>Kineosporiales</taxon>
        <taxon>Kineosporiaceae</taxon>
        <taxon>Kineosporia</taxon>
    </lineage>
</organism>
<proteinExistence type="predicted"/>
<evidence type="ECO:0000313" key="2">
    <source>
        <dbReference type="Proteomes" id="UP001501074"/>
    </source>
</evidence>
<evidence type="ECO:0000313" key="1">
    <source>
        <dbReference type="EMBL" id="GAA3591746.1"/>
    </source>
</evidence>
<dbReference type="EMBL" id="BAAAZO010000001">
    <property type="protein sequence ID" value="GAA3591746.1"/>
    <property type="molecule type" value="Genomic_DNA"/>
</dbReference>
<dbReference type="Proteomes" id="UP001501074">
    <property type="component" value="Unassembled WGS sequence"/>
</dbReference>
<dbReference type="InterPro" id="IPR019639">
    <property type="entry name" value="DUF2505"/>
</dbReference>
<comment type="caution">
    <text evidence="1">The sequence shown here is derived from an EMBL/GenBank/DDBJ whole genome shotgun (WGS) entry which is preliminary data.</text>
</comment>
<name>A0ABP6YWB7_9ACTN</name>
<gene>
    <name evidence="1" type="ORF">GCM10022223_02950</name>
</gene>